<dbReference type="Gene3D" id="3.30.200.20">
    <property type="entry name" value="Phosphorylase Kinase, domain 1"/>
    <property type="match status" value="1"/>
</dbReference>
<dbReference type="AlphaFoldDB" id="A0A3B4T9I5"/>
<keyword evidence="2" id="KW-0808">Transferase</keyword>
<dbReference type="GO" id="GO:0004674">
    <property type="term" value="F:protein serine/threonine kinase activity"/>
    <property type="evidence" value="ECO:0007669"/>
    <property type="project" value="UniProtKB-KW"/>
</dbReference>
<evidence type="ECO:0000259" key="7">
    <source>
        <dbReference type="PROSITE" id="PS50011"/>
    </source>
</evidence>
<dbReference type="GO" id="GO:0046332">
    <property type="term" value="F:SMAD binding"/>
    <property type="evidence" value="ECO:0007669"/>
    <property type="project" value="TreeGrafter"/>
</dbReference>
<dbReference type="InterPro" id="IPR050494">
    <property type="entry name" value="Ser_Thr_dual-spec_kinase"/>
</dbReference>
<evidence type="ECO:0000256" key="1">
    <source>
        <dbReference type="ARBA" id="ARBA00022527"/>
    </source>
</evidence>
<keyword evidence="1" id="KW-0723">Serine/threonine-protein kinase</keyword>
<dbReference type="PROSITE" id="PS00108">
    <property type="entry name" value="PROTEIN_KINASE_ST"/>
    <property type="match status" value="1"/>
</dbReference>
<evidence type="ECO:0000313" key="8">
    <source>
        <dbReference type="Ensembl" id="ENSSDUP00000002725.1"/>
    </source>
</evidence>
<dbReference type="GO" id="GO:0003714">
    <property type="term" value="F:transcription corepressor activity"/>
    <property type="evidence" value="ECO:0007669"/>
    <property type="project" value="TreeGrafter"/>
</dbReference>
<evidence type="ECO:0000256" key="5">
    <source>
        <dbReference type="ARBA" id="ARBA00022840"/>
    </source>
</evidence>
<dbReference type="InterPro" id="IPR011009">
    <property type="entry name" value="Kinase-like_dom_sf"/>
</dbReference>
<dbReference type="Pfam" id="PF00069">
    <property type="entry name" value="Pkinase"/>
    <property type="match status" value="1"/>
</dbReference>
<name>A0A3B4T9I5_SERDU</name>
<protein>
    <recommendedName>
        <fullName evidence="7">Protein kinase domain-containing protein</fullName>
    </recommendedName>
</protein>
<dbReference type="PROSITE" id="PS50011">
    <property type="entry name" value="PROTEIN_KINASE_DOM"/>
    <property type="match status" value="1"/>
</dbReference>
<dbReference type="GO" id="GO:0005524">
    <property type="term" value="F:ATP binding"/>
    <property type="evidence" value="ECO:0007669"/>
    <property type="project" value="UniProtKB-KW"/>
</dbReference>
<dbReference type="GO" id="GO:0042771">
    <property type="term" value="P:intrinsic apoptotic signaling pathway in response to DNA damage by p53 class mediator"/>
    <property type="evidence" value="ECO:0007669"/>
    <property type="project" value="TreeGrafter"/>
</dbReference>
<dbReference type="Gene3D" id="1.10.510.10">
    <property type="entry name" value="Transferase(Phosphotransferase) domain 1"/>
    <property type="match status" value="1"/>
</dbReference>
<evidence type="ECO:0000256" key="3">
    <source>
        <dbReference type="ARBA" id="ARBA00022741"/>
    </source>
</evidence>
<reference evidence="8" key="2">
    <citation type="submission" date="2025-09" db="UniProtKB">
        <authorList>
            <consortium name="Ensembl"/>
        </authorList>
    </citation>
    <scope>IDENTIFICATION</scope>
</reference>
<dbReference type="GO" id="GO:0007224">
    <property type="term" value="P:smoothened signaling pathway"/>
    <property type="evidence" value="ECO:0007669"/>
    <property type="project" value="TreeGrafter"/>
</dbReference>
<dbReference type="SUPFAM" id="SSF56112">
    <property type="entry name" value="Protein kinase-like (PK-like)"/>
    <property type="match status" value="1"/>
</dbReference>
<dbReference type="PANTHER" id="PTHR24058:SF53">
    <property type="entry name" value="HOMEODOMAIN-INTERACTING PROTEIN KINASE 2"/>
    <property type="match status" value="1"/>
</dbReference>
<keyword evidence="3" id="KW-0547">Nucleotide-binding</keyword>
<dbReference type="SMART" id="SM00220">
    <property type="entry name" value="S_TKc"/>
    <property type="match status" value="1"/>
</dbReference>
<evidence type="ECO:0000256" key="6">
    <source>
        <dbReference type="SAM" id="MobiDB-lite"/>
    </source>
</evidence>
<dbReference type="GeneTree" id="ENSGT00940000164472"/>
<evidence type="ECO:0000256" key="2">
    <source>
        <dbReference type="ARBA" id="ARBA00022679"/>
    </source>
</evidence>
<sequence>MLSYDIKSSLCYILRTFRYTGQFAFSCAHFTTYKPEFVDEVTMKTFSFLKSICCGGMPSSSDSDCCSESDKTAVKGGDKKEERSEEQRSDILCSSTNRYLLQNYTGEGSFGVVAKGVNLITSQDVALKILKTEETSDREINMLEIVSVLDPVKKNVVQFYEAFKFEEHTCLVFELLDRSLFQLCAEGNCEPLSLCEIRPITHQLLTALDALKGIGVIHSDLKPSNIMLTNHPKEPFRVKVIDFGLAFSTSEKICGETVQPLGYRAPEVILGLPISEAIDMWGLGCVFLFLYLGIHPFSIHCEYQSLKGIVDAVGQPDDHVLCAGKFTHKFFTENQHLDNPRWWFKTTTEYQFANGIQPRVRRGAFRRLDDLIVHYPDIQESIELEDQRSFVSLLRCLLHTDPWRRITPEKALTHPFVTMAHLQNEKDISLYVTDSFDKMLVCQKDDLAEEASPSVIPQSDDAGSVLSIKIMLHLLEEAQGAAGGEAAGPAVEETAGSQVTAIPAEGAPPKAGLTEEGPLLKVKRSRLRRIRKFFGRTIRTLLGLNKEE</sequence>
<dbReference type="Ensembl" id="ENSSDUT00000002798.1">
    <property type="protein sequence ID" value="ENSSDUP00000002725.1"/>
    <property type="gene ID" value="ENSSDUG00000002122.1"/>
</dbReference>
<feature type="domain" description="Protein kinase" evidence="7">
    <location>
        <begin position="99"/>
        <end position="417"/>
    </location>
</feature>
<organism evidence="8 9">
    <name type="scientific">Seriola dumerili</name>
    <name type="common">Greater amberjack</name>
    <name type="synonym">Caranx dumerili</name>
    <dbReference type="NCBI Taxonomy" id="41447"/>
    <lineage>
        <taxon>Eukaryota</taxon>
        <taxon>Metazoa</taxon>
        <taxon>Chordata</taxon>
        <taxon>Craniata</taxon>
        <taxon>Vertebrata</taxon>
        <taxon>Euteleostomi</taxon>
        <taxon>Actinopterygii</taxon>
        <taxon>Neopterygii</taxon>
        <taxon>Teleostei</taxon>
        <taxon>Neoteleostei</taxon>
        <taxon>Acanthomorphata</taxon>
        <taxon>Carangaria</taxon>
        <taxon>Carangiformes</taxon>
        <taxon>Carangidae</taxon>
        <taxon>Seriola</taxon>
    </lineage>
</organism>
<accession>A0A3B4T9I5</accession>
<keyword evidence="4" id="KW-0418">Kinase</keyword>
<reference evidence="8" key="1">
    <citation type="submission" date="2025-08" db="UniProtKB">
        <authorList>
            <consortium name="Ensembl"/>
        </authorList>
    </citation>
    <scope>IDENTIFICATION</scope>
</reference>
<keyword evidence="9" id="KW-1185">Reference proteome</keyword>
<dbReference type="STRING" id="41447.ENSSDUP00000002725"/>
<feature type="region of interest" description="Disordered" evidence="6">
    <location>
        <begin position="58"/>
        <end position="87"/>
    </location>
</feature>
<dbReference type="GO" id="GO:0004713">
    <property type="term" value="F:protein tyrosine kinase activity"/>
    <property type="evidence" value="ECO:0007669"/>
    <property type="project" value="TreeGrafter"/>
</dbReference>
<feature type="compositionally biased region" description="Basic and acidic residues" evidence="6">
    <location>
        <begin position="68"/>
        <end position="87"/>
    </location>
</feature>
<keyword evidence="5" id="KW-0067">ATP-binding</keyword>
<dbReference type="InterPro" id="IPR000719">
    <property type="entry name" value="Prot_kinase_dom"/>
</dbReference>
<dbReference type="GO" id="GO:0045944">
    <property type="term" value="P:positive regulation of transcription by RNA polymerase II"/>
    <property type="evidence" value="ECO:0007669"/>
    <property type="project" value="TreeGrafter"/>
</dbReference>
<evidence type="ECO:0000256" key="4">
    <source>
        <dbReference type="ARBA" id="ARBA00022777"/>
    </source>
</evidence>
<proteinExistence type="predicted"/>
<dbReference type="InterPro" id="IPR008271">
    <property type="entry name" value="Ser/Thr_kinase_AS"/>
</dbReference>
<dbReference type="PANTHER" id="PTHR24058">
    <property type="entry name" value="DUAL SPECIFICITY PROTEIN KINASE"/>
    <property type="match status" value="1"/>
</dbReference>
<dbReference type="GO" id="GO:0003713">
    <property type="term" value="F:transcription coactivator activity"/>
    <property type="evidence" value="ECO:0007669"/>
    <property type="project" value="TreeGrafter"/>
</dbReference>
<dbReference type="GO" id="GO:0005737">
    <property type="term" value="C:cytoplasm"/>
    <property type="evidence" value="ECO:0007669"/>
    <property type="project" value="TreeGrafter"/>
</dbReference>
<evidence type="ECO:0000313" key="9">
    <source>
        <dbReference type="Proteomes" id="UP000261420"/>
    </source>
</evidence>
<dbReference type="GO" id="GO:0016605">
    <property type="term" value="C:PML body"/>
    <property type="evidence" value="ECO:0007669"/>
    <property type="project" value="TreeGrafter"/>
</dbReference>
<dbReference type="Proteomes" id="UP000261420">
    <property type="component" value="Unplaced"/>
</dbReference>